<proteinExistence type="predicted"/>
<dbReference type="AlphaFoldDB" id="A0A6B3C7Z7"/>
<comment type="caution">
    <text evidence="1">The sequence shown here is derived from an EMBL/GenBank/DDBJ whole genome shotgun (WGS) entry which is preliminary data.</text>
</comment>
<accession>A0A6B3C7Z7</accession>
<dbReference type="InterPro" id="IPR047715">
    <property type="entry name" value="EboA_dom"/>
</dbReference>
<evidence type="ECO:0000313" key="1">
    <source>
        <dbReference type="EMBL" id="NEC92584.1"/>
    </source>
</evidence>
<reference evidence="1" key="1">
    <citation type="submission" date="2020-01" db="EMBL/GenBank/DDBJ databases">
        <title>Insect and environment-associated Actinomycetes.</title>
        <authorList>
            <person name="Currrie C."/>
            <person name="Chevrette M."/>
            <person name="Carlson C."/>
            <person name="Stubbendieck R."/>
            <person name="Wendt-Pienkowski E."/>
        </authorList>
    </citation>
    <scope>NUCLEOTIDE SEQUENCE</scope>
    <source>
        <strain evidence="1">SID12501</strain>
    </source>
</reference>
<dbReference type="GO" id="GO:0016853">
    <property type="term" value="F:isomerase activity"/>
    <property type="evidence" value="ECO:0007669"/>
    <property type="project" value="UniProtKB-KW"/>
</dbReference>
<gene>
    <name evidence="1" type="ORF">G3I71_44090</name>
</gene>
<sequence length="231" mass="25028">MTAPTLTQAPEAVHDALTVRTLRESLLSVLSPDQRNRFVRDTAAVAEQGATALDTRFPAAGRYYGRGPLPGWADWSVEDGIRTVLMLRLPAQGGDLAAEAAARYGGGDAAERRGVLRALPFLRIGAAGLTITDDALRTNDTRLISAALGPYARVHLDQYRWRQAVLKCLFTGIPLHRVAGLHERRDVELARMAQGFAAERRAAGRTVPADLWLVATQEAAYVIADQAPHDA</sequence>
<organism evidence="1">
    <name type="scientific">Streptomyces sp. SID12501</name>
    <dbReference type="NCBI Taxonomy" id="2706042"/>
    <lineage>
        <taxon>Bacteria</taxon>
        <taxon>Bacillati</taxon>
        <taxon>Actinomycetota</taxon>
        <taxon>Actinomycetes</taxon>
        <taxon>Kitasatosporales</taxon>
        <taxon>Streptomycetaceae</taxon>
        <taxon>Streptomyces</taxon>
    </lineage>
</organism>
<protein>
    <submittedName>
        <fullName evidence="1">Sugar phosphate isomerase</fullName>
    </submittedName>
</protein>
<keyword evidence="1" id="KW-0413">Isomerase</keyword>
<name>A0A6B3C7Z7_9ACTN</name>
<dbReference type="NCBIfam" id="NF035938">
    <property type="entry name" value="EboA_domain"/>
    <property type="match status" value="1"/>
</dbReference>
<dbReference type="RefSeq" id="WP_164324387.1">
    <property type="nucleotide sequence ID" value="NZ_JAAGLU010000080.1"/>
</dbReference>
<dbReference type="EMBL" id="JAAGLU010000080">
    <property type="protein sequence ID" value="NEC92584.1"/>
    <property type="molecule type" value="Genomic_DNA"/>
</dbReference>